<dbReference type="PATRIC" id="fig|595434.4.peg.139"/>
<evidence type="ECO:0000313" key="3">
    <source>
        <dbReference type="Proteomes" id="UP000036367"/>
    </source>
</evidence>
<keyword evidence="3" id="KW-1185">Reference proteome</keyword>
<evidence type="ECO:0000313" key="2">
    <source>
        <dbReference type="EMBL" id="KLU07774.1"/>
    </source>
</evidence>
<feature type="compositionally biased region" description="Polar residues" evidence="1">
    <location>
        <begin position="42"/>
        <end position="54"/>
    </location>
</feature>
<evidence type="ECO:0000256" key="1">
    <source>
        <dbReference type="SAM" id="MobiDB-lite"/>
    </source>
</evidence>
<dbReference type="EMBL" id="LECT01000002">
    <property type="protein sequence ID" value="KLU07774.1"/>
    <property type="molecule type" value="Genomic_DNA"/>
</dbReference>
<comment type="caution">
    <text evidence="2">The sequence shown here is derived from an EMBL/GenBank/DDBJ whole genome shotgun (WGS) entry which is preliminary data.</text>
</comment>
<protein>
    <submittedName>
        <fullName evidence="2">Uncharacterized protein</fullName>
    </submittedName>
</protein>
<name>A0A0J1EQL7_RHOIS</name>
<dbReference type="AlphaFoldDB" id="A0A0J1EQL7"/>
<organism evidence="2 3">
    <name type="scientific">Rhodopirellula islandica</name>
    <dbReference type="NCBI Taxonomy" id="595434"/>
    <lineage>
        <taxon>Bacteria</taxon>
        <taxon>Pseudomonadati</taxon>
        <taxon>Planctomycetota</taxon>
        <taxon>Planctomycetia</taxon>
        <taxon>Pirellulales</taxon>
        <taxon>Pirellulaceae</taxon>
        <taxon>Rhodopirellula</taxon>
    </lineage>
</organism>
<reference evidence="2" key="1">
    <citation type="submission" date="2015-05" db="EMBL/GenBank/DDBJ databases">
        <title>Permanent draft genome of Rhodopirellula islandicus K833.</title>
        <authorList>
            <person name="Kizina J."/>
            <person name="Richter M."/>
            <person name="Glockner F.O."/>
            <person name="Harder J."/>
        </authorList>
    </citation>
    <scope>NUCLEOTIDE SEQUENCE [LARGE SCALE GENOMIC DNA]</scope>
    <source>
        <strain evidence="2">K833</strain>
    </source>
</reference>
<proteinExistence type="predicted"/>
<sequence length="83" mass="9174">MNFDRCTNDHISQIHLIPSQSPPAQHPLPPNLRDTPLLRLSAFQSSHQSITPRSHGSDVKDPNPPFGKTAMFASGRLGRIVTH</sequence>
<feature type="region of interest" description="Disordered" evidence="1">
    <location>
        <begin position="42"/>
        <end position="83"/>
    </location>
</feature>
<accession>A0A0J1EQL7</accession>
<gene>
    <name evidence="2" type="ORF">RISK_000147</name>
</gene>
<dbReference type="Proteomes" id="UP000036367">
    <property type="component" value="Unassembled WGS sequence"/>
</dbReference>